<organism evidence="4 5">
    <name type="scientific">Albidovulum litorale</name>
    <dbReference type="NCBI Taxonomy" id="2984134"/>
    <lineage>
        <taxon>Bacteria</taxon>
        <taxon>Pseudomonadati</taxon>
        <taxon>Pseudomonadota</taxon>
        <taxon>Alphaproteobacteria</taxon>
        <taxon>Rhodobacterales</taxon>
        <taxon>Paracoccaceae</taxon>
        <taxon>Albidovulum</taxon>
    </lineage>
</organism>
<gene>
    <name evidence="4" type="ORF">OEZ71_08870</name>
</gene>
<dbReference type="RefSeq" id="WP_263739588.1">
    <property type="nucleotide sequence ID" value="NZ_JAOWKZ010000002.1"/>
</dbReference>
<evidence type="ECO:0000313" key="4">
    <source>
        <dbReference type="EMBL" id="MCV2872406.1"/>
    </source>
</evidence>
<sequence>MNKLILILPITLALAGCQTAEQRAVGTGALAGAAIGAAVADDDDRLEGAIVGGAAGALVGTLIGQAQNPGDCVYEDAYGRRYVAACP</sequence>
<keyword evidence="2" id="KW-0732">Signal</keyword>
<evidence type="ECO:0000313" key="5">
    <source>
        <dbReference type="Proteomes" id="UP001652564"/>
    </source>
</evidence>
<reference evidence="4 5" key="1">
    <citation type="submission" date="2022-10" db="EMBL/GenBank/DDBJ databases">
        <title>Defluviimonas sp. nov., isolated from ocean surface sediments.</title>
        <authorList>
            <person name="He W."/>
            <person name="Wang L."/>
            <person name="Zhang D.-F."/>
        </authorList>
    </citation>
    <scope>NUCLEOTIDE SEQUENCE [LARGE SCALE GENOMIC DNA]</scope>
    <source>
        <strain evidence="4 5">WL0050</strain>
    </source>
</reference>
<dbReference type="Proteomes" id="UP001652564">
    <property type="component" value="Unassembled WGS sequence"/>
</dbReference>
<evidence type="ECO:0000256" key="1">
    <source>
        <dbReference type="ARBA" id="ARBA00017922"/>
    </source>
</evidence>
<proteinExistence type="predicted"/>
<dbReference type="Pfam" id="PF13488">
    <property type="entry name" value="Gly-zipper_Omp"/>
    <property type="match status" value="1"/>
</dbReference>
<dbReference type="EMBL" id="JAOWKZ010000002">
    <property type="protein sequence ID" value="MCV2872406.1"/>
    <property type="molecule type" value="Genomic_DNA"/>
</dbReference>
<evidence type="ECO:0000256" key="2">
    <source>
        <dbReference type="ARBA" id="ARBA00022729"/>
    </source>
</evidence>
<evidence type="ECO:0000259" key="3">
    <source>
        <dbReference type="Pfam" id="PF13488"/>
    </source>
</evidence>
<accession>A0ABT2ZMP6</accession>
<dbReference type="Pfam" id="PF08139">
    <property type="entry name" value="LPAM_1"/>
    <property type="match status" value="1"/>
</dbReference>
<feature type="domain" description="Glycine zipper" evidence="3">
    <location>
        <begin position="27"/>
        <end position="67"/>
    </location>
</feature>
<dbReference type="PROSITE" id="PS51257">
    <property type="entry name" value="PROKAR_LIPOPROTEIN"/>
    <property type="match status" value="1"/>
</dbReference>
<comment type="caution">
    <text evidence="4">The sequence shown here is derived from an EMBL/GenBank/DDBJ whole genome shotgun (WGS) entry which is preliminary data.</text>
</comment>
<dbReference type="InterPro" id="IPR012640">
    <property type="entry name" value="Membr_lipoprot_lipid_attach_CS"/>
</dbReference>
<dbReference type="InterPro" id="IPR039567">
    <property type="entry name" value="Gly-zipper"/>
</dbReference>
<protein>
    <recommendedName>
        <fullName evidence="1">Type IV secretion system putative lipoprotein virB7</fullName>
    </recommendedName>
</protein>
<name>A0ABT2ZMP6_9RHOB</name>
<keyword evidence="5" id="KW-1185">Reference proteome</keyword>